<dbReference type="AlphaFoldDB" id="A0AA40HKE2"/>
<keyword evidence="1" id="KW-1133">Transmembrane helix</keyword>
<gene>
    <name evidence="2" type="ORF">QTO34_006369</name>
</gene>
<name>A0AA40HKE2_CNENI</name>
<reference evidence="2" key="1">
    <citation type="submission" date="2023-06" db="EMBL/GenBank/DDBJ databases">
        <title>Reference genome for the Northern bat (Eptesicus nilssonii), a most northern bat species.</title>
        <authorList>
            <person name="Laine V.N."/>
            <person name="Pulliainen A.T."/>
            <person name="Lilley T.M."/>
        </authorList>
    </citation>
    <scope>NUCLEOTIDE SEQUENCE</scope>
    <source>
        <strain evidence="2">BLF_Eptnil</strain>
        <tissue evidence="2">Kidney</tissue>
    </source>
</reference>
<accession>A0AA40HKE2</accession>
<keyword evidence="1" id="KW-0812">Transmembrane</keyword>
<sequence>MQKMLCYIFGDSGIFSTFSAAWPTMSHMVLVLLLIPILRRHSSLLSSLVKDHCGMFFVRSFVGSGLPALVSIKAIGSAVANLLDLTDHQRSTDYWLVTTDPNELGLLGSGLNRQLDILLTIWDHWLLTTRLPAA</sequence>
<keyword evidence="3" id="KW-1185">Reference proteome</keyword>
<comment type="caution">
    <text evidence="2">The sequence shown here is derived from an EMBL/GenBank/DDBJ whole genome shotgun (WGS) entry which is preliminary data.</text>
</comment>
<evidence type="ECO:0000313" key="3">
    <source>
        <dbReference type="Proteomes" id="UP001177744"/>
    </source>
</evidence>
<dbReference type="EMBL" id="JAULJE010000017">
    <property type="protein sequence ID" value="KAK1332838.1"/>
    <property type="molecule type" value="Genomic_DNA"/>
</dbReference>
<dbReference type="Proteomes" id="UP001177744">
    <property type="component" value="Unassembled WGS sequence"/>
</dbReference>
<feature type="transmembrane region" description="Helical" evidence="1">
    <location>
        <begin position="20"/>
        <end position="38"/>
    </location>
</feature>
<evidence type="ECO:0000256" key="1">
    <source>
        <dbReference type="SAM" id="Phobius"/>
    </source>
</evidence>
<proteinExistence type="predicted"/>
<keyword evidence="1" id="KW-0472">Membrane</keyword>
<evidence type="ECO:0000313" key="2">
    <source>
        <dbReference type="EMBL" id="KAK1332838.1"/>
    </source>
</evidence>
<protein>
    <submittedName>
        <fullName evidence="2">Uncharacterized protein</fullName>
    </submittedName>
</protein>
<organism evidence="2 3">
    <name type="scientific">Cnephaeus nilssonii</name>
    <name type="common">Northern bat</name>
    <name type="synonym">Eptesicus nilssonii</name>
    <dbReference type="NCBI Taxonomy" id="3371016"/>
    <lineage>
        <taxon>Eukaryota</taxon>
        <taxon>Metazoa</taxon>
        <taxon>Chordata</taxon>
        <taxon>Craniata</taxon>
        <taxon>Vertebrata</taxon>
        <taxon>Euteleostomi</taxon>
        <taxon>Mammalia</taxon>
        <taxon>Eutheria</taxon>
        <taxon>Laurasiatheria</taxon>
        <taxon>Chiroptera</taxon>
        <taxon>Yangochiroptera</taxon>
        <taxon>Vespertilionidae</taxon>
        <taxon>Cnephaeus</taxon>
    </lineage>
</organism>